<sequence>MAGVSRAPASLPFNPYPSLLYSQLYSSAERPSPFAGSPRPSANSVSSSRFLKPSAKVDSLSEPSPKDALDVNGKPGHVEAANFPTDGGSRPASLTVEVLARTPST</sequence>
<accession>A0AAD3SF33</accession>
<organism evidence="2 3">
    <name type="scientific">Nepenthes gracilis</name>
    <name type="common">Slender pitcher plant</name>
    <dbReference type="NCBI Taxonomy" id="150966"/>
    <lineage>
        <taxon>Eukaryota</taxon>
        <taxon>Viridiplantae</taxon>
        <taxon>Streptophyta</taxon>
        <taxon>Embryophyta</taxon>
        <taxon>Tracheophyta</taxon>
        <taxon>Spermatophyta</taxon>
        <taxon>Magnoliopsida</taxon>
        <taxon>eudicotyledons</taxon>
        <taxon>Gunneridae</taxon>
        <taxon>Pentapetalae</taxon>
        <taxon>Caryophyllales</taxon>
        <taxon>Nepenthaceae</taxon>
        <taxon>Nepenthes</taxon>
    </lineage>
</organism>
<proteinExistence type="predicted"/>
<evidence type="ECO:0000313" key="2">
    <source>
        <dbReference type="EMBL" id="GMH09729.1"/>
    </source>
</evidence>
<keyword evidence="3" id="KW-1185">Reference proteome</keyword>
<name>A0AAD3SF33_NEPGR</name>
<gene>
    <name evidence="2" type="ORF">Nepgr_011570</name>
</gene>
<dbReference type="Proteomes" id="UP001279734">
    <property type="component" value="Unassembled WGS sequence"/>
</dbReference>
<feature type="region of interest" description="Disordered" evidence="1">
    <location>
        <begin position="29"/>
        <end position="93"/>
    </location>
</feature>
<dbReference type="EMBL" id="BSYO01000009">
    <property type="protein sequence ID" value="GMH09729.1"/>
    <property type="molecule type" value="Genomic_DNA"/>
</dbReference>
<feature type="compositionally biased region" description="Low complexity" evidence="1">
    <location>
        <begin position="37"/>
        <end position="49"/>
    </location>
</feature>
<evidence type="ECO:0000256" key="1">
    <source>
        <dbReference type="SAM" id="MobiDB-lite"/>
    </source>
</evidence>
<evidence type="ECO:0000313" key="3">
    <source>
        <dbReference type="Proteomes" id="UP001279734"/>
    </source>
</evidence>
<reference evidence="2" key="1">
    <citation type="submission" date="2023-05" db="EMBL/GenBank/DDBJ databases">
        <title>Nepenthes gracilis genome sequencing.</title>
        <authorList>
            <person name="Fukushima K."/>
        </authorList>
    </citation>
    <scope>NUCLEOTIDE SEQUENCE</scope>
    <source>
        <strain evidence="2">SING2019-196</strain>
    </source>
</reference>
<protein>
    <submittedName>
        <fullName evidence="2">Uncharacterized protein</fullName>
    </submittedName>
</protein>
<comment type="caution">
    <text evidence="2">The sequence shown here is derived from an EMBL/GenBank/DDBJ whole genome shotgun (WGS) entry which is preliminary data.</text>
</comment>
<dbReference type="AlphaFoldDB" id="A0AAD3SF33"/>